<keyword evidence="2" id="KW-0862">Zinc</keyword>
<dbReference type="PANTHER" id="PTHR34217:SF1">
    <property type="entry name" value="CARBOXYPEPTIDASE 1"/>
    <property type="match status" value="1"/>
</dbReference>
<dbReference type="InterPro" id="IPR001333">
    <property type="entry name" value="Peptidase_M32_Taq"/>
</dbReference>
<dbReference type="PANTHER" id="PTHR34217">
    <property type="entry name" value="METAL-DEPENDENT CARBOXYPEPTIDASE"/>
    <property type="match status" value="1"/>
</dbReference>
<dbReference type="GO" id="GO:0046872">
    <property type="term" value="F:metal ion binding"/>
    <property type="evidence" value="ECO:0007669"/>
    <property type="project" value="UniProtKB-KW"/>
</dbReference>
<dbReference type="RefSeq" id="WP_156006407.1">
    <property type="nucleotide sequence ID" value="NZ_CP045483.1"/>
</dbReference>
<gene>
    <name evidence="4" type="ORF">D1868_05740</name>
</gene>
<dbReference type="Gene3D" id="1.10.1370.30">
    <property type="match status" value="1"/>
</dbReference>
<evidence type="ECO:0000256" key="3">
    <source>
        <dbReference type="PIRSR" id="PIRSR006615-2"/>
    </source>
</evidence>
<sequence length="492" mass="57287">MFDNVKEILEEYKKLWAYGYAEALMAWDTETYMPEADASTRGEVFSVFNELEKQVYLKISEKLDKIDEEKLSDEEKGIVRVLRRSIKYYTKVPIEVIKEFTKTTNESVVIWRNAKAKSDFNLFSPYLEKILDLSRKIADYLGYEKQPYDALLDLYEEGFTTGDGDRIFNTLLPEVSGILKKVQEAQYFPSSHELENVQYETERMKKVNEFLIKLLNMPSDKFRLDVSAHPFTIRISGSDVRITTRYEGKDFKETMFSVIHESGHAIYELLINPRFEGTPIATGASTGIHESQSRFWENIIGRSIQFIKLVYPTLKENLPFLSKYSDEDIYKYFNTVRPSLIRVDADEVTYNFHIAIRYEIEKRLINEKMTVKEVPSLWNDMMEKYLGITPKNDAEGVLQDIHWSQGSIGYFPTYTLGNIVAGMLYLKIPNLYNLVSQGKFDEIKEILKELICKYGATYPPKTLLRRSFGKEYDPEGLLSYLRDKYINLKGIG</sequence>
<keyword evidence="1" id="KW-0482">Metalloprotease</keyword>
<dbReference type="PROSITE" id="PS52034">
    <property type="entry name" value="PEPTIDASE_M32"/>
    <property type="match status" value="1"/>
</dbReference>
<evidence type="ECO:0000313" key="5">
    <source>
        <dbReference type="Proteomes" id="UP000423396"/>
    </source>
</evidence>
<reference evidence="4 5" key="1">
    <citation type="submission" date="2019-10" db="EMBL/GenBank/DDBJ databases">
        <title>Genome Sequences from Six Type Strain Members of the Archaeal Family Sulfolobaceae: Acidianus ambivalens, Acidianus infernus, Metallosphaera prunae, Stygiolobus azoricus, Sulfolobus metallicus, and Sulfurisphaera ohwakuensis.</title>
        <authorList>
            <person name="Counts J.A."/>
            <person name="Kelly R.M."/>
        </authorList>
    </citation>
    <scope>NUCLEOTIDE SEQUENCE [LARGE SCALE GENOMIC DNA]</scope>
    <source>
        <strain evidence="4 5">FC6</strain>
    </source>
</reference>
<organism evidence="4 5">
    <name type="scientific">Stygiolobus azoricus</name>
    <dbReference type="NCBI Taxonomy" id="41675"/>
    <lineage>
        <taxon>Archaea</taxon>
        <taxon>Thermoproteota</taxon>
        <taxon>Thermoprotei</taxon>
        <taxon>Sulfolobales</taxon>
        <taxon>Sulfolobaceae</taxon>
        <taxon>Stygiolobus</taxon>
    </lineage>
</organism>
<dbReference type="EMBL" id="CP045483">
    <property type="protein sequence ID" value="QGR19537.1"/>
    <property type="molecule type" value="Genomic_DNA"/>
</dbReference>
<evidence type="ECO:0000256" key="2">
    <source>
        <dbReference type="PIRSR" id="PIRSR006615-1"/>
    </source>
</evidence>
<comment type="similarity">
    <text evidence="1">Belongs to the peptidase M32 family.</text>
</comment>
<dbReference type="CDD" id="cd06460">
    <property type="entry name" value="M32_Taq"/>
    <property type="match status" value="1"/>
</dbReference>
<keyword evidence="1 4" id="KW-0121">Carboxypeptidase</keyword>
<dbReference type="SUPFAM" id="SSF55486">
    <property type="entry name" value="Metalloproteases ('zincins'), catalytic domain"/>
    <property type="match status" value="1"/>
</dbReference>
<feature type="binding site" evidence="2">
    <location>
        <position position="260"/>
    </location>
    <ligand>
        <name>Zn(2+)</name>
        <dbReference type="ChEBI" id="CHEBI:29105"/>
        <note>catalytic</note>
    </ligand>
</feature>
<feature type="binding site" evidence="2">
    <location>
        <position position="290"/>
    </location>
    <ligand>
        <name>Zn(2+)</name>
        <dbReference type="ChEBI" id="CHEBI:29105"/>
        <note>catalytic</note>
    </ligand>
</feature>
<feature type="binding site" evidence="2">
    <location>
        <position position="264"/>
    </location>
    <ligand>
        <name>Zn(2+)</name>
        <dbReference type="ChEBI" id="CHEBI:29105"/>
        <note>catalytic</note>
    </ligand>
</feature>
<dbReference type="Proteomes" id="UP000423396">
    <property type="component" value="Chromosome"/>
</dbReference>
<feature type="active site" description="Proton donor/acceptor" evidence="3">
    <location>
        <position position="261"/>
    </location>
</feature>
<keyword evidence="1 2" id="KW-0479">Metal-binding</keyword>
<dbReference type="GO" id="GO:0004181">
    <property type="term" value="F:metallocarboxypeptidase activity"/>
    <property type="evidence" value="ECO:0007669"/>
    <property type="project" value="UniProtKB-UniRule"/>
</dbReference>
<dbReference type="KEGG" id="sazo:D1868_05740"/>
<dbReference type="AlphaFoldDB" id="A0A650CPY1"/>
<dbReference type="PIRSF" id="PIRSF006615">
    <property type="entry name" value="Zn_crbxpep_Taq"/>
    <property type="match status" value="1"/>
</dbReference>
<keyword evidence="1" id="KW-0378">Hydrolase</keyword>
<dbReference type="EC" id="3.4.17.19" evidence="1"/>
<accession>A0A650CPY1</accession>
<keyword evidence="5" id="KW-1185">Reference proteome</keyword>
<comment type="function">
    <text evidence="1">Broad specificity carboxypetidase that releases amino acids sequentially from the C-terminus, including neutral, aromatic, polar and basic residues.</text>
</comment>
<name>A0A650CPY1_9CREN</name>
<evidence type="ECO:0000256" key="1">
    <source>
        <dbReference type="PIRNR" id="PIRNR006615"/>
    </source>
</evidence>
<dbReference type="PRINTS" id="PR00998">
    <property type="entry name" value="CRBOXYPTASET"/>
</dbReference>
<comment type="catalytic activity">
    <reaction evidence="1">
        <text>Release of a C-terminal amino acid with broad specificity, except for -Pro.</text>
        <dbReference type="EC" id="3.4.17.19"/>
    </reaction>
</comment>
<keyword evidence="1" id="KW-0645">Protease</keyword>
<comment type="cofactor">
    <cofactor evidence="2">
        <name>Zn(2+)</name>
        <dbReference type="ChEBI" id="CHEBI:29105"/>
    </cofactor>
    <text evidence="2">Binds 1 zinc ion per subunit.</text>
</comment>
<evidence type="ECO:0000313" key="4">
    <source>
        <dbReference type="EMBL" id="QGR19537.1"/>
    </source>
</evidence>
<dbReference type="GO" id="GO:0006508">
    <property type="term" value="P:proteolysis"/>
    <property type="evidence" value="ECO:0007669"/>
    <property type="project" value="UniProtKB-UniRule"/>
</dbReference>
<proteinExistence type="inferred from homology"/>
<dbReference type="OrthoDB" id="7244at2157"/>
<protein>
    <recommendedName>
        <fullName evidence="1">Metal-dependent carboxypeptidase</fullName>
        <ecNumber evidence="1">3.4.17.19</ecNumber>
    </recommendedName>
</protein>
<dbReference type="Pfam" id="PF02074">
    <property type="entry name" value="Peptidase_M32"/>
    <property type="match status" value="1"/>
</dbReference>
<dbReference type="GeneID" id="42798552"/>